<reference evidence="5 6" key="1">
    <citation type="submission" date="2024-08" db="EMBL/GenBank/DDBJ databases">
        <title>Clostridium lapicellarii sp. nov., and Clostridium renhuaiense sp. nov., two species isolated from the mud in a fermentation cellar used for producing sauce-flavour Chinese liquors.</title>
        <authorList>
            <person name="Yang F."/>
            <person name="Wang H."/>
            <person name="Chen L.Q."/>
            <person name="Zhou N."/>
            <person name="Lu J.J."/>
            <person name="Pu X.X."/>
            <person name="Wan B."/>
            <person name="Wang L."/>
            <person name="Liu S.J."/>
        </authorList>
    </citation>
    <scope>NUCLEOTIDE SEQUENCE [LARGE SCALE GENOMIC DNA]</scope>
    <source>
        <strain evidence="5 6">MT-113</strain>
    </source>
</reference>
<keyword evidence="1" id="KW-0479">Metal-binding</keyword>
<dbReference type="SUPFAM" id="SSF52218">
    <property type="entry name" value="Flavoproteins"/>
    <property type="match status" value="1"/>
</dbReference>
<dbReference type="RefSeq" id="WP_294183203.1">
    <property type="nucleotide sequence ID" value="NZ_JBGFFE010000023.1"/>
</dbReference>
<dbReference type="Gene3D" id="3.40.50.360">
    <property type="match status" value="1"/>
</dbReference>
<dbReference type="Gene3D" id="3.30.70.20">
    <property type="match status" value="1"/>
</dbReference>
<dbReference type="Proteomes" id="UP001565220">
    <property type="component" value="Unassembled WGS sequence"/>
</dbReference>
<dbReference type="InterPro" id="IPR029039">
    <property type="entry name" value="Flavoprotein-like_sf"/>
</dbReference>
<keyword evidence="2" id="KW-0408">Iron</keyword>
<sequence length="302" mass="34791">MKIGKNMPKRDEAKCSIEKLNYNLERSNYFHFCLFESESKIVMKGVLYYFSGTGNTKWVADRFKEDFAFYNIDVDLFDMQFLENKKSENYDFLIIGSPVYAEFPPKIVTDFLSEIDDLKRRMKAVVYSTQAASSSSVPGFISKCLVKKGYMPVIQISIKMPNNFYFVKGKKPDKNTIEKLLLKADEKVKGVVKSFVEGKSTIETVPFIRFEFNKIIYSMFKNRIPKLSKNISSTEDCGKCGLCLRNCPESNITFEGGHAIFHSKCILCLRCIHICPINAVRYKGEKIDQTQKNIMKTLDLNR</sequence>
<evidence type="ECO:0000256" key="2">
    <source>
        <dbReference type="ARBA" id="ARBA00023004"/>
    </source>
</evidence>
<organism evidence="5 6">
    <name type="scientific">Clostridium lapidicellarium</name>
    <dbReference type="NCBI Taxonomy" id="3240931"/>
    <lineage>
        <taxon>Bacteria</taxon>
        <taxon>Bacillati</taxon>
        <taxon>Bacillota</taxon>
        <taxon>Clostridia</taxon>
        <taxon>Eubacteriales</taxon>
        <taxon>Clostridiaceae</taxon>
        <taxon>Clostridium</taxon>
    </lineage>
</organism>
<dbReference type="Pfam" id="PF12724">
    <property type="entry name" value="Flavodoxin_5"/>
    <property type="match status" value="1"/>
</dbReference>
<dbReference type="PROSITE" id="PS00198">
    <property type="entry name" value="4FE4S_FER_1"/>
    <property type="match status" value="1"/>
</dbReference>
<keyword evidence="6" id="KW-1185">Reference proteome</keyword>
<dbReference type="InterPro" id="IPR047964">
    <property type="entry name" value="EFR1-like"/>
</dbReference>
<evidence type="ECO:0000256" key="1">
    <source>
        <dbReference type="ARBA" id="ARBA00022723"/>
    </source>
</evidence>
<feature type="domain" description="4Fe-4S ferredoxin-type" evidence="4">
    <location>
        <begin position="228"/>
        <end position="255"/>
    </location>
</feature>
<protein>
    <submittedName>
        <fullName evidence="5">EFR1 family ferrodoxin</fullName>
    </submittedName>
</protein>
<dbReference type="InterPro" id="IPR026816">
    <property type="entry name" value="Flavodoxin_dom"/>
</dbReference>
<dbReference type="Pfam" id="PF00037">
    <property type="entry name" value="Fer4"/>
    <property type="match status" value="1"/>
</dbReference>
<proteinExistence type="predicted"/>
<dbReference type="InterPro" id="IPR017900">
    <property type="entry name" value="4Fe4S_Fe_S_CS"/>
</dbReference>
<dbReference type="InterPro" id="IPR017896">
    <property type="entry name" value="4Fe4S_Fe-S-bd"/>
</dbReference>
<evidence type="ECO:0000313" key="6">
    <source>
        <dbReference type="Proteomes" id="UP001565220"/>
    </source>
</evidence>
<dbReference type="EMBL" id="JBGFFE010000023">
    <property type="protein sequence ID" value="MEY8764528.1"/>
    <property type="molecule type" value="Genomic_DNA"/>
</dbReference>
<dbReference type="SUPFAM" id="SSF54862">
    <property type="entry name" value="4Fe-4S ferredoxins"/>
    <property type="match status" value="1"/>
</dbReference>
<gene>
    <name evidence="5" type="ORF">AB8S09_12910</name>
</gene>
<accession>A0ABV4E041</accession>
<keyword evidence="3" id="KW-0411">Iron-sulfur</keyword>
<feature type="domain" description="4Fe-4S ferredoxin-type" evidence="4">
    <location>
        <begin position="256"/>
        <end position="285"/>
    </location>
</feature>
<comment type="caution">
    <text evidence="5">The sequence shown here is derived from an EMBL/GenBank/DDBJ whole genome shotgun (WGS) entry which is preliminary data.</text>
</comment>
<dbReference type="NCBIfam" id="NF038196">
    <property type="entry name" value="ferrodoxin_EFR1"/>
    <property type="match status" value="1"/>
</dbReference>
<evidence type="ECO:0000256" key="3">
    <source>
        <dbReference type="ARBA" id="ARBA00023014"/>
    </source>
</evidence>
<evidence type="ECO:0000259" key="4">
    <source>
        <dbReference type="PROSITE" id="PS51379"/>
    </source>
</evidence>
<name>A0ABV4E041_9CLOT</name>
<evidence type="ECO:0000313" key="5">
    <source>
        <dbReference type="EMBL" id="MEY8764528.1"/>
    </source>
</evidence>
<dbReference type="PROSITE" id="PS51379">
    <property type="entry name" value="4FE4S_FER_2"/>
    <property type="match status" value="2"/>
</dbReference>